<feature type="region of interest" description="Disordered" evidence="1">
    <location>
        <begin position="1"/>
        <end position="20"/>
    </location>
</feature>
<dbReference type="RefSeq" id="WP_210656687.1">
    <property type="nucleotide sequence ID" value="NZ_JAGKSP010000002.1"/>
</dbReference>
<feature type="compositionally biased region" description="Basic and acidic residues" evidence="1">
    <location>
        <begin position="1"/>
        <end position="11"/>
    </location>
</feature>
<sequence length="130" mass="14590">MSKDKERDLDSHPLAFSKDDPDLDPFEINFLPQFRDNRGPRGPFVNSSGVVIGDHNYESPNSPLNQWTEETDPAVMAGSEWVHPFKDIGFLTSENRDYFEQGILPQGGIFLHEDKNAASGIAENEPAEDK</sequence>
<reference evidence="2 3" key="1">
    <citation type="submission" date="2021-04" db="EMBL/GenBank/DDBJ databases">
        <title>Paenibacillus sp. DLE-14 whole genome sequence.</title>
        <authorList>
            <person name="Ham Y.J."/>
        </authorList>
    </citation>
    <scope>NUCLEOTIDE SEQUENCE [LARGE SCALE GENOMIC DNA]</scope>
    <source>
        <strain evidence="2 3">DLE-14</strain>
    </source>
</reference>
<gene>
    <name evidence="2" type="ORF">I8J30_07095</name>
</gene>
<evidence type="ECO:0000313" key="3">
    <source>
        <dbReference type="Proteomes" id="UP000673394"/>
    </source>
</evidence>
<keyword evidence="3" id="KW-1185">Reference proteome</keyword>
<protein>
    <submittedName>
        <fullName evidence="2">DUF3905 domain-containing protein</fullName>
    </submittedName>
</protein>
<dbReference type="Proteomes" id="UP000673394">
    <property type="component" value="Unassembled WGS sequence"/>
</dbReference>
<dbReference type="InterPro" id="IPR024999">
    <property type="entry name" value="DUF3905"/>
</dbReference>
<accession>A0ABS5C922</accession>
<name>A0ABS5C922_9BACL</name>
<evidence type="ECO:0000313" key="2">
    <source>
        <dbReference type="EMBL" id="MBP3962470.1"/>
    </source>
</evidence>
<evidence type="ECO:0000256" key="1">
    <source>
        <dbReference type="SAM" id="MobiDB-lite"/>
    </source>
</evidence>
<dbReference type="Pfam" id="PF13045">
    <property type="entry name" value="DUF3905"/>
    <property type="match status" value="1"/>
</dbReference>
<comment type="caution">
    <text evidence="2">The sequence shown here is derived from an EMBL/GenBank/DDBJ whole genome shotgun (WGS) entry which is preliminary data.</text>
</comment>
<proteinExistence type="predicted"/>
<dbReference type="EMBL" id="JAGKSP010000002">
    <property type="protein sequence ID" value="MBP3962470.1"/>
    <property type="molecule type" value="Genomic_DNA"/>
</dbReference>
<organism evidence="2 3">
    <name type="scientific">Paenibacillus lignilyticus</name>
    <dbReference type="NCBI Taxonomy" id="1172615"/>
    <lineage>
        <taxon>Bacteria</taxon>
        <taxon>Bacillati</taxon>
        <taxon>Bacillota</taxon>
        <taxon>Bacilli</taxon>
        <taxon>Bacillales</taxon>
        <taxon>Paenibacillaceae</taxon>
        <taxon>Paenibacillus</taxon>
    </lineage>
</organism>